<dbReference type="EMBL" id="MHIM01000012">
    <property type="protein sequence ID" value="OGY52712.1"/>
    <property type="molecule type" value="Genomic_DNA"/>
</dbReference>
<evidence type="ECO:0000313" key="3">
    <source>
        <dbReference type="Proteomes" id="UP000177376"/>
    </source>
</evidence>
<organism evidence="2 3">
    <name type="scientific">Candidatus Buchananbacteria bacterium RIFCSPLOWO2_01_FULL_39_33</name>
    <dbReference type="NCBI Taxonomy" id="1797543"/>
    <lineage>
        <taxon>Bacteria</taxon>
        <taxon>Candidatus Buchananiibacteriota</taxon>
    </lineage>
</organism>
<sequence length="344" mass="38421">MEERTLYRPILKEAWQITKNFKSLWFLGLFAAVLGGSGEFELLARIIFKPGSNQGLILGAFESFKTGIQNTLPTGADLWSNLLTLLINAPLNLISLILVLVAIVLIALFVIWLAVVSQVGLIRNIDSIIDKNPKPTINEGLEAGVENFWPIITVQLIYKAILFIVFVLLGKEIILLTLLPTAGIVIHIILLILFSLIMIVISFVIRYQIIFIILKKEKIITALKSAWKLFIGNWLISLEMAFILFIVYLSAAYLTAFIFALFLAVPLVFLTYSYQIPAIFILVIGAISISAVPVIIFLITAIVNTFQWASWTLLFKRISAGKSSSKIIRLSAQSPNLKNPFNKK</sequence>
<protein>
    <recommendedName>
        <fullName evidence="4">Glycerophosphoryl diester phosphodiesterase membrane domain-containing protein</fullName>
    </recommendedName>
</protein>
<evidence type="ECO:0008006" key="4">
    <source>
        <dbReference type="Google" id="ProtNLM"/>
    </source>
</evidence>
<reference evidence="2 3" key="1">
    <citation type="journal article" date="2016" name="Nat. Commun.">
        <title>Thousands of microbial genomes shed light on interconnected biogeochemical processes in an aquifer system.</title>
        <authorList>
            <person name="Anantharaman K."/>
            <person name="Brown C.T."/>
            <person name="Hug L.A."/>
            <person name="Sharon I."/>
            <person name="Castelle C.J."/>
            <person name="Probst A.J."/>
            <person name="Thomas B.C."/>
            <person name="Singh A."/>
            <person name="Wilkins M.J."/>
            <person name="Karaoz U."/>
            <person name="Brodie E.L."/>
            <person name="Williams K.H."/>
            <person name="Hubbard S.S."/>
            <person name="Banfield J.F."/>
        </authorList>
    </citation>
    <scope>NUCLEOTIDE SEQUENCE [LARGE SCALE GENOMIC DNA]</scope>
</reference>
<proteinExistence type="predicted"/>
<dbReference type="Proteomes" id="UP000177376">
    <property type="component" value="Unassembled WGS sequence"/>
</dbReference>
<feature type="transmembrane region" description="Helical" evidence="1">
    <location>
        <begin position="279"/>
        <end position="303"/>
    </location>
</feature>
<feature type="transmembrane region" description="Helical" evidence="1">
    <location>
        <begin position="253"/>
        <end position="272"/>
    </location>
</feature>
<keyword evidence="1" id="KW-0812">Transmembrane</keyword>
<name>A0A1G1YK36_9BACT</name>
<keyword evidence="1" id="KW-1133">Transmembrane helix</keyword>
<gene>
    <name evidence="2" type="ORF">A3A02_02630</name>
</gene>
<evidence type="ECO:0000313" key="2">
    <source>
        <dbReference type="EMBL" id="OGY52712.1"/>
    </source>
</evidence>
<dbReference type="AlphaFoldDB" id="A0A1G1YK36"/>
<feature type="transmembrane region" description="Helical" evidence="1">
    <location>
        <begin position="24"/>
        <end position="48"/>
    </location>
</feature>
<feature type="transmembrane region" description="Helical" evidence="1">
    <location>
        <begin position="93"/>
        <end position="115"/>
    </location>
</feature>
<feature type="transmembrane region" description="Helical" evidence="1">
    <location>
        <begin position="226"/>
        <end position="247"/>
    </location>
</feature>
<feature type="transmembrane region" description="Helical" evidence="1">
    <location>
        <begin position="184"/>
        <end position="205"/>
    </location>
</feature>
<evidence type="ECO:0000256" key="1">
    <source>
        <dbReference type="SAM" id="Phobius"/>
    </source>
</evidence>
<comment type="caution">
    <text evidence="2">The sequence shown here is derived from an EMBL/GenBank/DDBJ whole genome shotgun (WGS) entry which is preliminary data.</text>
</comment>
<feature type="transmembrane region" description="Helical" evidence="1">
    <location>
        <begin position="156"/>
        <end position="178"/>
    </location>
</feature>
<accession>A0A1G1YK36</accession>
<keyword evidence="1" id="KW-0472">Membrane</keyword>